<dbReference type="GO" id="GO:0004392">
    <property type="term" value="F:heme oxygenase (decyclizing) activity"/>
    <property type="evidence" value="ECO:0007669"/>
    <property type="project" value="InterPro"/>
</dbReference>
<dbReference type="OrthoDB" id="114943at2"/>
<dbReference type="Gene3D" id="1.20.910.10">
    <property type="entry name" value="Heme oxygenase-like"/>
    <property type="match status" value="1"/>
</dbReference>
<accession>U5NB93</accession>
<dbReference type="GO" id="GO:0006788">
    <property type="term" value="P:heme oxidation"/>
    <property type="evidence" value="ECO:0007669"/>
    <property type="project" value="InterPro"/>
</dbReference>
<evidence type="ECO:0000313" key="2">
    <source>
        <dbReference type="Proteomes" id="UP000017184"/>
    </source>
</evidence>
<dbReference type="Proteomes" id="UP000017184">
    <property type="component" value="Chromosome"/>
</dbReference>
<keyword evidence="2" id="KW-1185">Reference proteome</keyword>
<dbReference type="SUPFAM" id="SSF48613">
    <property type="entry name" value="Heme oxygenase-like"/>
    <property type="match status" value="1"/>
</dbReference>
<name>U5NB93_9BURK</name>
<gene>
    <name evidence="1" type="ORF">Cenrod_2642</name>
</gene>
<dbReference type="EMBL" id="CP004885">
    <property type="protein sequence ID" value="AGX88692.1"/>
    <property type="molecule type" value="Genomic_DNA"/>
</dbReference>
<dbReference type="AlphaFoldDB" id="U5NB93"/>
<dbReference type="eggNOG" id="COG3230">
    <property type="taxonomic scope" value="Bacteria"/>
</dbReference>
<dbReference type="CDD" id="cd19166">
    <property type="entry name" value="HemeO-bac"/>
    <property type="match status" value="1"/>
</dbReference>
<sequence>MTEETTPPAKTELHRRMRQASKLEHRTIDHHPLLAPMLKASLTKEQYAQALGALHSVHAEAESHIHATLDAHPEWAGFRPRRRLHLLEADLQALGAQPFASPVGFSAPRSIGELVGLLYTVEGSNLGGQVIARTVRDLGHGDLPMQFFDGHGEAARELWEQFLQYANRMCPEEEYDVAAATAYKLFKSIEAHLDKAWAAAGQ</sequence>
<dbReference type="HOGENOM" id="CLU_085041_2_0_4"/>
<evidence type="ECO:0000313" key="1">
    <source>
        <dbReference type="EMBL" id="AGX88692.1"/>
    </source>
</evidence>
<organism evidence="1 2">
    <name type="scientific">Candidatus Symbiobacter mobilis CR</name>
    <dbReference type="NCBI Taxonomy" id="946483"/>
    <lineage>
        <taxon>Bacteria</taxon>
        <taxon>Pseudomonadati</taxon>
        <taxon>Pseudomonadota</taxon>
        <taxon>Betaproteobacteria</taxon>
        <taxon>Burkholderiales</taxon>
        <taxon>Comamonadaceae</taxon>
    </lineage>
</organism>
<dbReference type="InterPro" id="IPR016053">
    <property type="entry name" value="Haem_Oase-like"/>
</dbReference>
<dbReference type="RefSeq" id="WP_022776627.1">
    <property type="nucleotide sequence ID" value="NC_022576.1"/>
</dbReference>
<dbReference type="Pfam" id="PF01126">
    <property type="entry name" value="Heme_oxygenase"/>
    <property type="match status" value="1"/>
</dbReference>
<dbReference type="InterPro" id="IPR016084">
    <property type="entry name" value="Haem_Oase-like_multi-hlx"/>
</dbReference>
<protein>
    <submittedName>
        <fullName evidence="1">Heme oxygenase</fullName>
    </submittedName>
</protein>
<proteinExistence type="predicted"/>
<reference evidence="1 2" key="1">
    <citation type="journal article" date="2013" name="Genome Biol.">
        <title>Genomic analysis reveals key aspects of prokaryotic symbiosis in the phototrophic consortium "Chlorochromatium aggregatum".</title>
        <authorList>
            <person name="Liu Z."/>
            <person name="Muller J."/>
            <person name="Li T."/>
            <person name="Alvey R.M."/>
            <person name="Vogl K."/>
            <person name="Frigaard N.U."/>
            <person name="Rockwell N.C."/>
            <person name="Boyd E.S."/>
            <person name="Tomsho L.P."/>
            <person name="Schuster S.C."/>
            <person name="Henke P."/>
            <person name="Rohde M."/>
            <person name="Overmann J."/>
            <person name="Bryant D.A."/>
        </authorList>
    </citation>
    <scope>NUCLEOTIDE SEQUENCE [LARGE SCALE GENOMIC DNA]</scope>
    <source>
        <strain evidence="1">CR</strain>
    </source>
</reference>
<dbReference type="KEGG" id="cbx:Cenrod_2642"/>
<dbReference type="STRING" id="946483.Cenrod_2642"/>